<dbReference type="Proteomes" id="UP001472677">
    <property type="component" value="Unassembled WGS sequence"/>
</dbReference>
<dbReference type="EMBL" id="JBBPBM010000013">
    <property type="protein sequence ID" value="KAK8561056.1"/>
    <property type="molecule type" value="Genomic_DNA"/>
</dbReference>
<evidence type="ECO:0000313" key="3">
    <source>
        <dbReference type="Proteomes" id="UP001472677"/>
    </source>
</evidence>
<gene>
    <name evidence="2" type="ORF">V6N12_048132</name>
</gene>
<accession>A0ABR2EGD5</accession>
<evidence type="ECO:0000313" key="2">
    <source>
        <dbReference type="EMBL" id="KAK8561056.1"/>
    </source>
</evidence>
<keyword evidence="3" id="KW-1185">Reference proteome</keyword>
<sequence>MWKCYYSHPHLESTTTDILLSWFRVTCQGNKPFLNVNGIDLEVLGYGNLATISTKSKGVDSIVGCGQPMCGDNAGGSGPGCYTQIFGELTSYTVSMKDIKGSCASAFMFGGSYYDNAYPLPLAINSETTHVPATLEWDPNYCGDRGQHFSFSFLYGCNNSGASKLQQHSSQGSSSELLVVPGIDKVRQLFASNEHLVQLESEQGGTGMSGSVPQGVAVEGGSHGQAEEVATEVADDGEIQGGESEHVLLGLDIGNEESQQPPGGAGEDPGRTISVLSDHEQPVDEKE</sequence>
<organism evidence="2 3">
    <name type="scientific">Hibiscus sabdariffa</name>
    <name type="common">roselle</name>
    <dbReference type="NCBI Taxonomy" id="183260"/>
    <lineage>
        <taxon>Eukaryota</taxon>
        <taxon>Viridiplantae</taxon>
        <taxon>Streptophyta</taxon>
        <taxon>Embryophyta</taxon>
        <taxon>Tracheophyta</taxon>
        <taxon>Spermatophyta</taxon>
        <taxon>Magnoliopsida</taxon>
        <taxon>eudicotyledons</taxon>
        <taxon>Gunneridae</taxon>
        <taxon>Pentapetalae</taxon>
        <taxon>rosids</taxon>
        <taxon>malvids</taxon>
        <taxon>Malvales</taxon>
        <taxon>Malvaceae</taxon>
        <taxon>Malvoideae</taxon>
        <taxon>Hibiscus</taxon>
    </lineage>
</organism>
<comment type="caution">
    <text evidence="2">The sequence shown here is derived from an EMBL/GenBank/DDBJ whole genome shotgun (WGS) entry which is preliminary data.</text>
</comment>
<reference evidence="2 3" key="1">
    <citation type="journal article" date="2024" name="G3 (Bethesda)">
        <title>Genome assembly of Hibiscus sabdariffa L. provides insights into metabolisms of medicinal natural products.</title>
        <authorList>
            <person name="Kim T."/>
        </authorList>
    </citation>
    <scope>NUCLEOTIDE SEQUENCE [LARGE SCALE GENOMIC DNA]</scope>
    <source>
        <strain evidence="2">TK-2024</strain>
        <tissue evidence="2">Old leaves</tissue>
    </source>
</reference>
<feature type="compositionally biased region" description="Acidic residues" evidence="1">
    <location>
        <begin position="229"/>
        <end position="238"/>
    </location>
</feature>
<name>A0ABR2EGD5_9ROSI</name>
<feature type="region of interest" description="Disordered" evidence="1">
    <location>
        <begin position="200"/>
        <end position="287"/>
    </location>
</feature>
<evidence type="ECO:0000256" key="1">
    <source>
        <dbReference type="SAM" id="MobiDB-lite"/>
    </source>
</evidence>
<feature type="compositionally biased region" description="Basic and acidic residues" evidence="1">
    <location>
        <begin position="277"/>
        <end position="287"/>
    </location>
</feature>
<proteinExistence type="predicted"/>
<protein>
    <submittedName>
        <fullName evidence="2">Uncharacterized protein</fullName>
    </submittedName>
</protein>